<feature type="transmembrane region" description="Helical" evidence="1">
    <location>
        <begin position="18"/>
        <end position="36"/>
    </location>
</feature>
<keyword evidence="1" id="KW-0812">Transmembrane</keyword>
<keyword evidence="1" id="KW-0472">Membrane</keyword>
<feature type="transmembrane region" description="Helical" evidence="1">
    <location>
        <begin position="115"/>
        <end position="135"/>
    </location>
</feature>
<name>W0F3K9_9BACT</name>
<feature type="transmembrane region" description="Helical" evidence="1">
    <location>
        <begin position="79"/>
        <end position="95"/>
    </location>
</feature>
<feature type="transmembrane region" description="Helical" evidence="1">
    <location>
        <begin position="186"/>
        <end position="205"/>
    </location>
</feature>
<dbReference type="eggNOG" id="COG0382">
    <property type="taxonomic scope" value="Bacteria"/>
</dbReference>
<dbReference type="Proteomes" id="UP000003586">
    <property type="component" value="Chromosome"/>
</dbReference>
<evidence type="ECO:0008006" key="4">
    <source>
        <dbReference type="Google" id="ProtNLM"/>
    </source>
</evidence>
<dbReference type="STRING" id="929713.NIASO_11105"/>
<reference evidence="2 3" key="1">
    <citation type="submission" date="2013-12" db="EMBL/GenBank/DDBJ databases">
        <authorList>
            <consortium name="DOE Joint Genome Institute"/>
            <person name="Eisen J."/>
            <person name="Huntemann M."/>
            <person name="Han J."/>
            <person name="Chen A."/>
            <person name="Kyrpides N."/>
            <person name="Mavromatis K."/>
            <person name="Markowitz V."/>
            <person name="Palaniappan K."/>
            <person name="Ivanova N."/>
            <person name="Schaumberg A."/>
            <person name="Pati A."/>
            <person name="Liolios K."/>
            <person name="Nordberg H.P."/>
            <person name="Cantor M.N."/>
            <person name="Hua S.X."/>
            <person name="Woyke T."/>
        </authorList>
    </citation>
    <scope>NUCLEOTIDE SEQUENCE [LARGE SCALE GENOMIC DNA]</scope>
    <source>
        <strain evidence="3">DSM 19437</strain>
    </source>
</reference>
<sequence>MCICTIASFNLGKLPANFVAFVSFSTLASYSIHWYLTNADIEITASRTDWLKQHKQIHALFFIVSAVGTGVYLLRLVEYWLYLLPAVGLTVLYSAPKFPHPFFKKLGKYILGKTFLLAAMWTYVTAVLPFFIVHASWEASFYIYVINRFALLFAICILFDIRDRQFDKQTGVKSLITILPMKKIKILFTVFILLNFASSFILYIYSQEIITIIFLALPAVFTYFLYPFAIKSKNDYLFYFILDGLMALTAVLYFIKNVFEMYIQ</sequence>
<feature type="transmembrane region" description="Helical" evidence="1">
    <location>
        <begin position="141"/>
        <end position="159"/>
    </location>
</feature>
<dbReference type="AlphaFoldDB" id="W0F3K9"/>
<evidence type="ECO:0000313" key="2">
    <source>
        <dbReference type="EMBL" id="AHF17612.1"/>
    </source>
</evidence>
<feature type="transmembrane region" description="Helical" evidence="1">
    <location>
        <begin position="57"/>
        <end position="73"/>
    </location>
</feature>
<dbReference type="HOGENOM" id="CLU_1053063_0_0_10"/>
<dbReference type="EMBL" id="CP007035">
    <property type="protein sequence ID" value="AHF17612.1"/>
    <property type="molecule type" value="Genomic_DNA"/>
</dbReference>
<keyword evidence="3" id="KW-1185">Reference proteome</keyword>
<evidence type="ECO:0000313" key="3">
    <source>
        <dbReference type="Proteomes" id="UP000003586"/>
    </source>
</evidence>
<feature type="transmembrane region" description="Helical" evidence="1">
    <location>
        <begin position="236"/>
        <end position="255"/>
    </location>
</feature>
<evidence type="ECO:0000256" key="1">
    <source>
        <dbReference type="SAM" id="Phobius"/>
    </source>
</evidence>
<accession>W0F3K9</accession>
<protein>
    <recommendedName>
        <fullName evidence="4">UbiA prenyltransferase</fullName>
    </recommendedName>
</protein>
<feature type="transmembrane region" description="Helical" evidence="1">
    <location>
        <begin position="211"/>
        <end position="229"/>
    </location>
</feature>
<proteinExistence type="predicted"/>
<dbReference type="KEGG" id="nso:NIASO_11105"/>
<gene>
    <name evidence="2" type="ORF">NIASO_11105</name>
</gene>
<organism evidence="2 3">
    <name type="scientific">Niabella soli DSM 19437</name>
    <dbReference type="NCBI Taxonomy" id="929713"/>
    <lineage>
        <taxon>Bacteria</taxon>
        <taxon>Pseudomonadati</taxon>
        <taxon>Bacteroidota</taxon>
        <taxon>Chitinophagia</taxon>
        <taxon>Chitinophagales</taxon>
        <taxon>Chitinophagaceae</taxon>
        <taxon>Niabella</taxon>
    </lineage>
</organism>
<keyword evidence="1" id="KW-1133">Transmembrane helix</keyword>